<keyword evidence="11 16" id="KW-1133">Transmembrane helix</keyword>
<dbReference type="AlphaFoldDB" id="A0A915N0F1"/>
<evidence type="ECO:0000256" key="13">
    <source>
        <dbReference type="ARBA" id="ARBA00023157"/>
    </source>
</evidence>
<protein>
    <recommendedName>
        <fullName evidence="5">Translocon-associated protein subunit delta</fullName>
    </recommendedName>
    <alternativeName>
        <fullName evidence="14">Signal sequence receptor subunit delta</fullName>
    </alternativeName>
</protein>
<organism evidence="17 18">
    <name type="scientific">Meloidogyne javanica</name>
    <name type="common">Root-knot nematode worm</name>
    <dbReference type="NCBI Taxonomy" id="6303"/>
    <lineage>
        <taxon>Eukaryota</taxon>
        <taxon>Metazoa</taxon>
        <taxon>Ecdysozoa</taxon>
        <taxon>Nematoda</taxon>
        <taxon>Chromadorea</taxon>
        <taxon>Rhabditida</taxon>
        <taxon>Tylenchina</taxon>
        <taxon>Tylenchomorpha</taxon>
        <taxon>Tylenchoidea</taxon>
        <taxon>Meloidogynidae</taxon>
        <taxon>Meloidogyninae</taxon>
        <taxon>Meloidogyne</taxon>
        <taxon>Meloidogyne incognita group</taxon>
    </lineage>
</organism>
<evidence type="ECO:0000256" key="6">
    <source>
        <dbReference type="ARBA" id="ARBA00022499"/>
    </source>
</evidence>
<proteinExistence type="inferred from homology"/>
<keyword evidence="17" id="KW-1185">Reference proteome</keyword>
<evidence type="ECO:0000256" key="7">
    <source>
        <dbReference type="ARBA" id="ARBA00022692"/>
    </source>
</evidence>
<evidence type="ECO:0000256" key="8">
    <source>
        <dbReference type="ARBA" id="ARBA00022729"/>
    </source>
</evidence>
<dbReference type="WBParaSite" id="scaffold7103_cov296.g11639">
    <property type="protein sequence ID" value="scaffold7103_cov296.g11639"/>
    <property type="gene ID" value="scaffold7103_cov296.g11639"/>
</dbReference>
<evidence type="ECO:0000256" key="12">
    <source>
        <dbReference type="ARBA" id="ARBA00023136"/>
    </source>
</evidence>
<comment type="function">
    <text evidence="1">TRAP proteins are part of a complex whose function is to bind calcium to the ER membrane and thereby regulate the retention of ER resident proteins.</text>
</comment>
<evidence type="ECO:0000256" key="9">
    <source>
        <dbReference type="ARBA" id="ARBA00022824"/>
    </source>
</evidence>
<evidence type="ECO:0000313" key="17">
    <source>
        <dbReference type="Proteomes" id="UP000887561"/>
    </source>
</evidence>
<keyword evidence="12 16" id="KW-0472">Membrane</keyword>
<keyword evidence="10" id="KW-0832">Ubl conjugation</keyword>
<keyword evidence="8" id="KW-0732">Signal</keyword>
<evidence type="ECO:0000313" key="18">
    <source>
        <dbReference type="WBParaSite" id="scaffold7103_cov296.g11639"/>
    </source>
</evidence>
<keyword evidence="6" id="KW-1017">Isopeptide bond</keyword>
<feature type="transmembrane region" description="Helical" evidence="16">
    <location>
        <begin position="128"/>
        <end position="146"/>
    </location>
</feature>
<evidence type="ECO:0000256" key="14">
    <source>
        <dbReference type="ARBA" id="ARBA00031791"/>
    </source>
</evidence>
<dbReference type="PANTHER" id="PTHR12731:SF1">
    <property type="entry name" value="TRANSLOCON-ASSOCIATED PROTEIN SUBUNIT DELTA"/>
    <property type="match status" value="1"/>
</dbReference>
<feature type="region of interest" description="Disordered" evidence="15">
    <location>
        <begin position="1"/>
        <end position="26"/>
    </location>
</feature>
<keyword evidence="13" id="KW-1015">Disulfide bond</keyword>
<dbReference type="PROSITE" id="PS51257">
    <property type="entry name" value="PROKAR_LIPOPROTEIN"/>
    <property type="match status" value="1"/>
</dbReference>
<evidence type="ECO:0000256" key="11">
    <source>
        <dbReference type="ARBA" id="ARBA00022989"/>
    </source>
</evidence>
<name>A0A915N0F1_MELJA</name>
<evidence type="ECO:0000256" key="1">
    <source>
        <dbReference type="ARBA" id="ARBA00002838"/>
    </source>
</evidence>
<evidence type="ECO:0000256" key="15">
    <source>
        <dbReference type="SAM" id="MobiDB-lite"/>
    </source>
</evidence>
<evidence type="ECO:0000256" key="10">
    <source>
        <dbReference type="ARBA" id="ARBA00022843"/>
    </source>
</evidence>
<feature type="compositionally biased region" description="Polar residues" evidence="15">
    <location>
        <begin position="9"/>
        <end position="26"/>
    </location>
</feature>
<comment type="subcellular location">
    <subcellularLocation>
        <location evidence="2">Endoplasmic reticulum membrane</location>
        <topology evidence="2">Single-pass type I membrane protein</topology>
    </subcellularLocation>
</comment>
<evidence type="ECO:0000256" key="16">
    <source>
        <dbReference type="SAM" id="Phobius"/>
    </source>
</evidence>
<comment type="subunit">
    <text evidence="4">Heterotetramer of TRAP-alpha, TRAP-beta, TRAP-delta and TRAP-gamma.</text>
</comment>
<dbReference type="Proteomes" id="UP000887561">
    <property type="component" value="Unplaced"/>
</dbReference>
<dbReference type="PANTHER" id="PTHR12731">
    <property type="entry name" value="TRANSLOCON-ASSOCIATED PROTEIN, DELTA SUBUNIT"/>
    <property type="match status" value="1"/>
</dbReference>
<reference evidence="18" key="1">
    <citation type="submission" date="2022-11" db="UniProtKB">
        <authorList>
            <consortium name="WormBaseParasite"/>
        </authorList>
    </citation>
    <scope>IDENTIFICATION</scope>
</reference>
<sequence length="156" mass="17606">MIEKFKRYTNGQNVSASCQSPRHSSSGYSTQDGFFHFKTTYIMEFALQCANNYEHNSPFFAIVNGRVSWLLEHPESSAQTFDVVVLDEDKLAEYKKAVQSGVENPLSRIEPLFTTQYYHPGVSKKAPFSSEGVCLLIAAAAVYFALNFKQELAKRD</sequence>
<keyword evidence="9" id="KW-0256">Endoplasmic reticulum</keyword>
<evidence type="ECO:0000256" key="2">
    <source>
        <dbReference type="ARBA" id="ARBA00004115"/>
    </source>
</evidence>
<dbReference type="GO" id="GO:0005789">
    <property type="term" value="C:endoplasmic reticulum membrane"/>
    <property type="evidence" value="ECO:0007669"/>
    <property type="project" value="UniProtKB-SubCell"/>
</dbReference>
<keyword evidence="7 16" id="KW-0812">Transmembrane</keyword>
<evidence type="ECO:0000256" key="5">
    <source>
        <dbReference type="ARBA" id="ARBA00014387"/>
    </source>
</evidence>
<dbReference type="InterPro" id="IPR008855">
    <property type="entry name" value="TRAP-delta"/>
</dbReference>
<accession>A0A915N0F1</accession>
<comment type="similarity">
    <text evidence="3">Belongs to the TRAP-delta family.</text>
</comment>
<evidence type="ECO:0000256" key="4">
    <source>
        <dbReference type="ARBA" id="ARBA00011819"/>
    </source>
</evidence>
<evidence type="ECO:0000256" key="3">
    <source>
        <dbReference type="ARBA" id="ARBA00009294"/>
    </source>
</evidence>
<dbReference type="Pfam" id="PF05404">
    <property type="entry name" value="TRAP-delta"/>
    <property type="match status" value="1"/>
</dbReference>